<evidence type="ECO:0000256" key="3">
    <source>
        <dbReference type="SAM" id="MobiDB-lite"/>
    </source>
</evidence>
<evidence type="ECO:0000313" key="5">
    <source>
        <dbReference type="EMBL" id="KAK8846679.1"/>
    </source>
</evidence>
<dbReference type="GO" id="GO:0016747">
    <property type="term" value="F:acyltransferase activity, transferring groups other than amino-acyl groups"/>
    <property type="evidence" value="ECO:0007669"/>
    <property type="project" value="InterPro"/>
</dbReference>
<accession>A0AAW0YV39</accession>
<dbReference type="InterPro" id="IPR000182">
    <property type="entry name" value="GNAT_dom"/>
</dbReference>
<organism evidence="5 6">
    <name type="scientific">Kwoniella newhampshirensis</name>
    <dbReference type="NCBI Taxonomy" id="1651941"/>
    <lineage>
        <taxon>Eukaryota</taxon>
        <taxon>Fungi</taxon>
        <taxon>Dikarya</taxon>
        <taxon>Basidiomycota</taxon>
        <taxon>Agaricomycotina</taxon>
        <taxon>Tremellomycetes</taxon>
        <taxon>Tremellales</taxon>
        <taxon>Cryptococcaceae</taxon>
        <taxon>Kwoniella</taxon>
    </lineage>
</organism>
<feature type="region of interest" description="Disordered" evidence="3">
    <location>
        <begin position="92"/>
        <end position="118"/>
    </location>
</feature>
<gene>
    <name evidence="5" type="ORF">IAR55_005766</name>
</gene>
<feature type="compositionally biased region" description="Low complexity" evidence="3">
    <location>
        <begin position="96"/>
        <end position="118"/>
    </location>
</feature>
<keyword evidence="2" id="KW-0012">Acyltransferase</keyword>
<dbReference type="Proteomes" id="UP001388673">
    <property type="component" value="Unassembled WGS sequence"/>
</dbReference>
<sequence length="224" mass="24528">MTTVEPGYADPTSTSTFMPNSKTETNYNMRLATLADAAAVSHLIGSTWSEFFGYSVSPSDLEHYLATKLSVEGITADLKDPKDVFLVATTTPDATQPQSQSQSQPQPSSSSESECSSDSSTIVGVVQLVRDSTEACLTLPKPIELQRLYAHSSTHGSGLGRLLVEKAEAKGRELGYGSIWLGVWENNESAKRFYEKMGFESKGGEHFFFVGESKRRDLILEKRL</sequence>
<dbReference type="KEGG" id="kne:92183024"/>
<dbReference type="CDD" id="cd04301">
    <property type="entry name" value="NAT_SF"/>
    <property type="match status" value="1"/>
</dbReference>
<evidence type="ECO:0000256" key="2">
    <source>
        <dbReference type="ARBA" id="ARBA00023315"/>
    </source>
</evidence>
<feature type="domain" description="N-acetyltransferase" evidence="4">
    <location>
        <begin position="69"/>
        <end position="224"/>
    </location>
</feature>
<feature type="region of interest" description="Disordered" evidence="3">
    <location>
        <begin position="1"/>
        <end position="22"/>
    </location>
</feature>
<evidence type="ECO:0000256" key="1">
    <source>
        <dbReference type="ARBA" id="ARBA00022679"/>
    </source>
</evidence>
<dbReference type="PROSITE" id="PS51186">
    <property type="entry name" value="GNAT"/>
    <property type="match status" value="1"/>
</dbReference>
<dbReference type="Pfam" id="PF00583">
    <property type="entry name" value="Acetyltransf_1"/>
    <property type="match status" value="1"/>
</dbReference>
<dbReference type="PANTHER" id="PTHR43877">
    <property type="entry name" value="AMINOALKYLPHOSPHONATE N-ACETYLTRANSFERASE-RELATED-RELATED"/>
    <property type="match status" value="1"/>
</dbReference>
<dbReference type="InterPro" id="IPR050832">
    <property type="entry name" value="Bact_Acetyltransf"/>
</dbReference>
<reference evidence="5 6" key="1">
    <citation type="journal article" date="2024" name="bioRxiv">
        <title>Comparative genomics of Cryptococcus and Kwoniella reveals pathogenesis evolution and contrasting karyotype dynamics via intercentromeric recombination or chromosome fusion.</title>
        <authorList>
            <person name="Coelho M.A."/>
            <person name="David-Palma M."/>
            <person name="Shea T."/>
            <person name="Bowers K."/>
            <person name="McGinley-Smith S."/>
            <person name="Mohammad A.W."/>
            <person name="Gnirke A."/>
            <person name="Yurkov A.M."/>
            <person name="Nowrousian M."/>
            <person name="Sun S."/>
            <person name="Cuomo C.A."/>
            <person name="Heitman J."/>
        </authorList>
    </citation>
    <scope>NUCLEOTIDE SEQUENCE [LARGE SCALE GENOMIC DNA]</scope>
    <source>
        <strain evidence="5 6">CBS 13917</strain>
    </source>
</reference>
<dbReference type="Gene3D" id="3.40.630.30">
    <property type="match status" value="1"/>
</dbReference>
<proteinExistence type="predicted"/>
<keyword evidence="6" id="KW-1185">Reference proteome</keyword>
<dbReference type="AlphaFoldDB" id="A0AAW0YV39"/>
<keyword evidence="1" id="KW-0808">Transferase</keyword>
<dbReference type="GeneID" id="92183024"/>
<comment type="caution">
    <text evidence="5">The sequence shown here is derived from an EMBL/GenBank/DDBJ whole genome shotgun (WGS) entry which is preliminary data.</text>
</comment>
<dbReference type="EMBL" id="JBCAWK010000011">
    <property type="protein sequence ID" value="KAK8846679.1"/>
    <property type="molecule type" value="Genomic_DNA"/>
</dbReference>
<evidence type="ECO:0000313" key="6">
    <source>
        <dbReference type="Proteomes" id="UP001388673"/>
    </source>
</evidence>
<dbReference type="SUPFAM" id="SSF55729">
    <property type="entry name" value="Acyl-CoA N-acyltransferases (Nat)"/>
    <property type="match status" value="1"/>
</dbReference>
<evidence type="ECO:0000259" key="4">
    <source>
        <dbReference type="PROSITE" id="PS51186"/>
    </source>
</evidence>
<dbReference type="InterPro" id="IPR016181">
    <property type="entry name" value="Acyl_CoA_acyltransferase"/>
</dbReference>
<feature type="compositionally biased region" description="Polar residues" evidence="3">
    <location>
        <begin position="11"/>
        <end position="22"/>
    </location>
</feature>
<name>A0AAW0YV39_9TREE</name>
<dbReference type="RefSeq" id="XP_066800629.1">
    <property type="nucleotide sequence ID" value="XM_066948856.1"/>
</dbReference>
<protein>
    <recommendedName>
        <fullName evidence="4">N-acetyltransferase domain-containing protein</fullName>
    </recommendedName>
</protein>